<proteinExistence type="predicted"/>
<name>A0A0P0Z5A7_9HYPH</name>
<organism evidence="1">
    <name type="scientific">Aurantimonas manganoxydans</name>
    <dbReference type="NCBI Taxonomy" id="651183"/>
    <lineage>
        <taxon>Bacteria</taxon>
        <taxon>Pseudomonadati</taxon>
        <taxon>Pseudomonadota</taxon>
        <taxon>Alphaproteobacteria</taxon>
        <taxon>Hyphomicrobiales</taxon>
        <taxon>Aurantimonadaceae</taxon>
        <taxon>Aurantimonas</taxon>
    </lineage>
</organism>
<evidence type="ECO:0000313" key="1">
    <source>
        <dbReference type="EMBL" id="BAT29264.1"/>
    </source>
</evidence>
<reference evidence="1" key="1">
    <citation type="journal article" date="2015" name="Proc. Natl. Acad. Sci. U.S.A.">
        <title>Bacterial clade with the ribosomal RNA operon on a small plasmid rather than the chromosome.</title>
        <authorList>
            <person name="Anda M."/>
            <person name="Ohtsubo Y."/>
            <person name="Okubo T."/>
            <person name="Sugawara M."/>
            <person name="Nagata Y."/>
            <person name="Tsuda M."/>
            <person name="Minamisawa K."/>
            <person name="Mitsui H."/>
        </authorList>
    </citation>
    <scope>NUCLEOTIDE SEQUENCE</scope>
    <source>
        <strain evidence="1">DSM 21871</strain>
    </source>
</reference>
<protein>
    <submittedName>
        <fullName evidence="1">Uncharacterized protein</fullName>
    </submittedName>
</protein>
<dbReference type="EMBL" id="LC066380">
    <property type="protein sequence ID" value="BAT29264.1"/>
    <property type="molecule type" value="Genomic_DNA"/>
</dbReference>
<dbReference type="AlphaFoldDB" id="A0A0P0Z5A7"/>
<accession>A0A0P0Z5A7</accession>
<sequence length="70" mass="8013">MLVTATCRKCGHAASFLAVDLAMAADPAGPLEKLAFRCRECRERDCEVEARELDRDRRPNIVVWRPTRLR</sequence>